<feature type="transmembrane region" description="Helical" evidence="1">
    <location>
        <begin position="264"/>
        <end position="286"/>
    </location>
</feature>
<organism evidence="3 4">
    <name type="scientific">Niveibacterium microcysteis</name>
    <dbReference type="NCBI Taxonomy" id="2811415"/>
    <lineage>
        <taxon>Bacteria</taxon>
        <taxon>Pseudomonadati</taxon>
        <taxon>Pseudomonadota</taxon>
        <taxon>Betaproteobacteria</taxon>
        <taxon>Rhodocyclales</taxon>
        <taxon>Rhodocyclaceae</taxon>
        <taxon>Niveibacterium</taxon>
    </lineage>
</organism>
<dbReference type="Pfam" id="PF03358">
    <property type="entry name" value="FMN_red"/>
    <property type="match status" value="1"/>
</dbReference>
<proteinExistence type="predicted"/>
<dbReference type="InterPro" id="IPR005025">
    <property type="entry name" value="FMN_Rdtase-like_dom"/>
</dbReference>
<reference evidence="3 4" key="1">
    <citation type="submission" date="2021-02" db="EMBL/GenBank/DDBJ databases">
        <title>Niveibacterium changnyeongensis HC41.</title>
        <authorList>
            <person name="Kang M."/>
        </authorList>
    </citation>
    <scope>NUCLEOTIDE SEQUENCE [LARGE SCALE GENOMIC DNA]</scope>
    <source>
        <strain evidence="3 4">HC41</strain>
    </source>
</reference>
<dbReference type="EMBL" id="CP071060">
    <property type="protein sequence ID" value="QSI75838.1"/>
    <property type="molecule type" value="Genomic_DNA"/>
</dbReference>
<dbReference type="SUPFAM" id="SSF52218">
    <property type="entry name" value="Flavoproteins"/>
    <property type="match status" value="1"/>
</dbReference>
<keyword evidence="1" id="KW-0472">Membrane</keyword>
<sequence>MRAPGSGTKRVLVVGGSQSGQLDRILDRIVAPLHCSSAVEVDRWRLDGFDRYPFPWGFWEFLDAFPESVQQDAPPLRTIPAQADDYDLIVLGYQVWFLSPSLPVTAFLESPQAQRLLAGKPVVAVAACRNMWMAAWQKLRTRLEAIGARVIDHVVLVDQGPTLATFITTPRWLLTGRRDPLWGMPAAGVSDAEIKATERFGKALCVALSEDREQGASPLLTGLGAVKVEPRLALSERAGARAFSVWSRIVRAAGKAGQRRRRPVLFLFVTYLVLAIVTIVPLSLALQSLLAPLLRKRFERIRAEFEAPSGSGTERIQSHV</sequence>
<dbReference type="InterPro" id="IPR029039">
    <property type="entry name" value="Flavoprotein-like_sf"/>
</dbReference>
<evidence type="ECO:0000259" key="2">
    <source>
        <dbReference type="Pfam" id="PF03358"/>
    </source>
</evidence>
<feature type="domain" description="NADPH-dependent FMN reductase-like" evidence="2">
    <location>
        <begin position="11"/>
        <end position="160"/>
    </location>
</feature>
<evidence type="ECO:0000313" key="4">
    <source>
        <dbReference type="Proteomes" id="UP000663570"/>
    </source>
</evidence>
<protein>
    <submittedName>
        <fullName evidence="3">NAD(P)H-dependent oxidoreductase</fullName>
    </submittedName>
</protein>
<keyword evidence="4" id="KW-1185">Reference proteome</keyword>
<keyword evidence="1" id="KW-0812">Transmembrane</keyword>
<evidence type="ECO:0000313" key="3">
    <source>
        <dbReference type="EMBL" id="QSI75838.1"/>
    </source>
</evidence>
<dbReference type="Proteomes" id="UP000663570">
    <property type="component" value="Chromosome"/>
</dbReference>
<keyword evidence="1" id="KW-1133">Transmembrane helix</keyword>
<name>A0ABX7M514_9RHOO</name>
<evidence type="ECO:0000256" key="1">
    <source>
        <dbReference type="SAM" id="Phobius"/>
    </source>
</evidence>
<accession>A0ABX7M514</accession>
<dbReference type="RefSeq" id="WP_206253699.1">
    <property type="nucleotide sequence ID" value="NZ_CP071060.1"/>
</dbReference>
<dbReference type="Gene3D" id="3.40.50.360">
    <property type="match status" value="1"/>
</dbReference>
<gene>
    <name evidence="3" type="ORF">JY500_15305</name>
</gene>